<dbReference type="EMBL" id="JAAAIL010004370">
    <property type="protein sequence ID" value="KAG0247876.1"/>
    <property type="molecule type" value="Genomic_DNA"/>
</dbReference>
<dbReference type="Proteomes" id="UP001194580">
    <property type="component" value="Unassembled WGS sequence"/>
</dbReference>
<gene>
    <name evidence="1" type="ORF">BGZ95_008380</name>
</gene>
<keyword evidence="2" id="KW-1185">Reference proteome</keyword>
<accession>A0AAD4CZL0</accession>
<reference evidence="1" key="1">
    <citation type="journal article" date="2020" name="Fungal Divers.">
        <title>Resolving the Mortierellaceae phylogeny through synthesis of multi-gene phylogenetics and phylogenomics.</title>
        <authorList>
            <person name="Vandepol N."/>
            <person name="Liber J."/>
            <person name="Desiro A."/>
            <person name="Na H."/>
            <person name="Kennedy M."/>
            <person name="Barry K."/>
            <person name="Grigoriev I.V."/>
            <person name="Miller A.N."/>
            <person name="O'Donnell K."/>
            <person name="Stajich J.E."/>
            <person name="Bonito G."/>
        </authorList>
    </citation>
    <scope>NUCLEOTIDE SEQUENCE</scope>
    <source>
        <strain evidence="1">NRRL 28262</strain>
    </source>
</reference>
<sequence>MVKLASCDSGREDANKDDDEHVRSKEFEFVHVPKLKRLLLNGRWIVDYRVLKALFSKVAPQIETLSLGESRGFTITELFKSTADHPNQLKVYDARVPYSDQLFADVGLVSKMSELRTPGCAHHLAA</sequence>
<name>A0AAD4CZL0_9FUNG</name>
<evidence type="ECO:0000313" key="1">
    <source>
        <dbReference type="EMBL" id="KAG0247876.1"/>
    </source>
</evidence>
<organism evidence="1 2">
    <name type="scientific">Linnemannia exigua</name>
    <dbReference type="NCBI Taxonomy" id="604196"/>
    <lineage>
        <taxon>Eukaryota</taxon>
        <taxon>Fungi</taxon>
        <taxon>Fungi incertae sedis</taxon>
        <taxon>Mucoromycota</taxon>
        <taxon>Mortierellomycotina</taxon>
        <taxon>Mortierellomycetes</taxon>
        <taxon>Mortierellales</taxon>
        <taxon>Mortierellaceae</taxon>
        <taxon>Linnemannia</taxon>
    </lineage>
</organism>
<protein>
    <submittedName>
        <fullName evidence="1">Uncharacterized protein</fullName>
    </submittedName>
</protein>
<dbReference type="AlphaFoldDB" id="A0AAD4CZL0"/>
<evidence type="ECO:0000313" key="2">
    <source>
        <dbReference type="Proteomes" id="UP001194580"/>
    </source>
</evidence>
<comment type="caution">
    <text evidence="1">The sequence shown here is derived from an EMBL/GenBank/DDBJ whole genome shotgun (WGS) entry which is preliminary data.</text>
</comment>
<proteinExistence type="predicted"/>
<feature type="non-terminal residue" evidence="1">
    <location>
        <position position="126"/>
    </location>
</feature>